<keyword evidence="8" id="KW-1185">Reference proteome</keyword>
<comment type="similarity">
    <text evidence="2">Belongs to the glycosyltransferase 47 family.</text>
</comment>
<evidence type="ECO:0000256" key="4">
    <source>
        <dbReference type="ARBA" id="ARBA00022968"/>
    </source>
</evidence>
<gene>
    <name evidence="7" type="ORF">VNO77_24238</name>
</gene>
<dbReference type="AlphaFoldDB" id="A0AAN9LB87"/>
<keyword evidence="3" id="KW-0328">Glycosyltransferase</keyword>
<protein>
    <recommendedName>
        <fullName evidence="6">Exostosin GT47 domain-containing protein</fullName>
    </recommendedName>
</protein>
<organism evidence="7 8">
    <name type="scientific">Canavalia gladiata</name>
    <name type="common">Sword bean</name>
    <name type="synonym">Dolichos gladiatus</name>
    <dbReference type="NCBI Taxonomy" id="3824"/>
    <lineage>
        <taxon>Eukaryota</taxon>
        <taxon>Viridiplantae</taxon>
        <taxon>Streptophyta</taxon>
        <taxon>Embryophyta</taxon>
        <taxon>Tracheophyta</taxon>
        <taxon>Spermatophyta</taxon>
        <taxon>Magnoliopsida</taxon>
        <taxon>eudicotyledons</taxon>
        <taxon>Gunneridae</taxon>
        <taxon>Pentapetalae</taxon>
        <taxon>rosids</taxon>
        <taxon>fabids</taxon>
        <taxon>Fabales</taxon>
        <taxon>Fabaceae</taxon>
        <taxon>Papilionoideae</taxon>
        <taxon>50 kb inversion clade</taxon>
        <taxon>NPAAA clade</taxon>
        <taxon>indigoferoid/millettioid clade</taxon>
        <taxon>Phaseoleae</taxon>
        <taxon>Canavalia</taxon>
    </lineage>
</organism>
<keyword evidence="5" id="KW-0333">Golgi apparatus</keyword>
<evidence type="ECO:0000256" key="2">
    <source>
        <dbReference type="ARBA" id="ARBA00010271"/>
    </source>
</evidence>
<evidence type="ECO:0000313" key="7">
    <source>
        <dbReference type="EMBL" id="KAK7330053.1"/>
    </source>
</evidence>
<feature type="domain" description="Exostosin GT47" evidence="6">
    <location>
        <begin position="58"/>
        <end position="112"/>
    </location>
</feature>
<name>A0AAN9LB87_CANGL</name>
<dbReference type="PANTHER" id="PTHR11062:SF124">
    <property type="entry name" value="XYLOGALACTURONAN BETA-1,3-XYLOSYLTRANSFERASE"/>
    <property type="match status" value="1"/>
</dbReference>
<evidence type="ECO:0000256" key="3">
    <source>
        <dbReference type="ARBA" id="ARBA00022676"/>
    </source>
</evidence>
<evidence type="ECO:0000259" key="6">
    <source>
        <dbReference type="Pfam" id="PF03016"/>
    </source>
</evidence>
<reference evidence="7 8" key="1">
    <citation type="submission" date="2024-01" db="EMBL/GenBank/DDBJ databases">
        <title>The genomes of 5 underutilized Papilionoideae crops provide insights into root nodulation and disease resistanc.</title>
        <authorList>
            <person name="Jiang F."/>
        </authorList>
    </citation>
    <scope>NUCLEOTIDE SEQUENCE [LARGE SCALE GENOMIC DNA]</scope>
    <source>
        <strain evidence="7">LVBAO_FW01</strain>
        <tissue evidence="7">Leaves</tissue>
    </source>
</reference>
<dbReference type="EMBL" id="JAYMYQ010000005">
    <property type="protein sequence ID" value="KAK7330053.1"/>
    <property type="molecule type" value="Genomic_DNA"/>
</dbReference>
<evidence type="ECO:0000313" key="8">
    <source>
        <dbReference type="Proteomes" id="UP001367508"/>
    </source>
</evidence>
<dbReference type="InterPro" id="IPR004263">
    <property type="entry name" value="Exostosin"/>
</dbReference>
<dbReference type="Pfam" id="PF03016">
    <property type="entry name" value="Exostosin_GT47"/>
    <property type="match status" value="1"/>
</dbReference>
<dbReference type="InterPro" id="IPR040911">
    <property type="entry name" value="Exostosin_GT47"/>
</dbReference>
<evidence type="ECO:0000256" key="1">
    <source>
        <dbReference type="ARBA" id="ARBA00004323"/>
    </source>
</evidence>
<keyword evidence="4" id="KW-0735">Signal-anchor</keyword>
<evidence type="ECO:0000256" key="5">
    <source>
        <dbReference type="ARBA" id="ARBA00023034"/>
    </source>
</evidence>
<comment type="caution">
    <text evidence="7">The sequence shown here is derived from an EMBL/GenBank/DDBJ whole genome shotgun (WGS) entry which is preliminary data.</text>
</comment>
<comment type="subcellular location">
    <subcellularLocation>
        <location evidence="1">Golgi apparatus membrane</location>
        <topology evidence="1">Single-pass type II membrane protein</topology>
    </subcellularLocation>
</comment>
<dbReference type="PANTHER" id="PTHR11062">
    <property type="entry name" value="EXOSTOSIN HEPARAN SULFATE GLYCOSYLTRANSFERASE -RELATED"/>
    <property type="match status" value="1"/>
</dbReference>
<keyword evidence="3" id="KW-0808">Transferase</keyword>
<dbReference type="Proteomes" id="UP001367508">
    <property type="component" value="Unassembled WGS sequence"/>
</dbReference>
<proteinExistence type="inferred from homology"/>
<keyword evidence="4" id="KW-0812">Transmembrane</keyword>
<accession>A0AAN9LB87</accession>
<dbReference type="GO" id="GO:0000139">
    <property type="term" value="C:Golgi membrane"/>
    <property type="evidence" value="ECO:0007669"/>
    <property type="project" value="UniProtKB-SubCell"/>
</dbReference>
<sequence length="129" mass="14134">MTTLNSSKASSEHVSIPEVYLPVGKLGPPSLGQRPMNRPILAFFAGRVHGEIRKTMKSNGYEVASPRVVEAIAGCVPVIICNSYSLPFSDVLNWSQFSVEIPVEKIPEIKTTKCVKELTSGVINHKLIR</sequence>
<dbReference type="GO" id="GO:0016757">
    <property type="term" value="F:glycosyltransferase activity"/>
    <property type="evidence" value="ECO:0007669"/>
    <property type="project" value="UniProtKB-KW"/>
</dbReference>